<dbReference type="PANTHER" id="PTHR37198">
    <property type="entry name" value="NUCLEOLIN"/>
    <property type="match status" value="1"/>
</dbReference>
<sequence length="491" mass="53583">MEDPSVEWEIVDYSPSFEEEDGEAEKTRLGWVLSAGLSLGRKLVITGVVVSSVPLVLPSIVVISALGFAFSVPFGVVFASYACTQKVMSRLLPSPAPPIQTLETGLAEEEEMVPGGVDLEEKEVREAVKDGVEMRIELVDDDFRVRDEVGKERGSGLGSAGEFRNHDVGYLEGEGDELLNINVKSGGVDEDEIEQQLVVEANEDEEKSVFVNGVGTDAGIRDSAMETDDYAVVSQELGETEQDDARFAQPISQVGTEDFVEGEGKGKNDVESMDDGGKVLEVKDEQVERIVTRVKGKGKDKKRRAKGMKMAKEENFDGIKVPQKRKEPNGDEEHEKLSGKKMELLEETRISTENNLNMGQVDVEGKKETIEVTGQEMNRDDPSSVLSEKEQTGGEKPVMPRNEYLDVKQPVLLEGDRDALLIDDAGNVDGSVEKEDEPMSLKEMQDGQCVKDDAVVDASYKRDEGTNTTLGMAGGTAGIEQCTMMVYNGPG</sequence>
<feature type="compositionally biased region" description="Basic and acidic residues" evidence="1">
    <location>
        <begin position="431"/>
        <end position="447"/>
    </location>
</feature>
<dbReference type="AlphaFoldDB" id="A0AAW2PR88"/>
<keyword evidence="2" id="KW-1133">Transmembrane helix</keyword>
<reference evidence="3" key="2">
    <citation type="journal article" date="2024" name="Plant">
        <title>Genomic evolution and insights into agronomic trait innovations of Sesamum species.</title>
        <authorList>
            <person name="Miao H."/>
            <person name="Wang L."/>
            <person name="Qu L."/>
            <person name="Liu H."/>
            <person name="Sun Y."/>
            <person name="Le M."/>
            <person name="Wang Q."/>
            <person name="Wei S."/>
            <person name="Zheng Y."/>
            <person name="Lin W."/>
            <person name="Duan Y."/>
            <person name="Cao H."/>
            <person name="Xiong S."/>
            <person name="Wang X."/>
            <person name="Wei L."/>
            <person name="Li C."/>
            <person name="Ma Q."/>
            <person name="Ju M."/>
            <person name="Zhao R."/>
            <person name="Li G."/>
            <person name="Mu C."/>
            <person name="Tian Q."/>
            <person name="Mei H."/>
            <person name="Zhang T."/>
            <person name="Gao T."/>
            <person name="Zhang H."/>
        </authorList>
    </citation>
    <scope>NUCLEOTIDE SEQUENCE</scope>
    <source>
        <strain evidence="3">G01</strain>
    </source>
</reference>
<dbReference type="PANTHER" id="PTHR37198:SF1">
    <property type="entry name" value="NUCLEOLIN"/>
    <property type="match status" value="1"/>
</dbReference>
<proteinExistence type="predicted"/>
<feature type="transmembrane region" description="Helical" evidence="2">
    <location>
        <begin position="60"/>
        <end position="83"/>
    </location>
</feature>
<keyword evidence="2" id="KW-0812">Transmembrane</keyword>
<accession>A0AAW2PR88</accession>
<keyword evidence="2" id="KW-0472">Membrane</keyword>
<organism evidence="3">
    <name type="scientific">Sesamum angustifolium</name>
    <dbReference type="NCBI Taxonomy" id="2727405"/>
    <lineage>
        <taxon>Eukaryota</taxon>
        <taxon>Viridiplantae</taxon>
        <taxon>Streptophyta</taxon>
        <taxon>Embryophyta</taxon>
        <taxon>Tracheophyta</taxon>
        <taxon>Spermatophyta</taxon>
        <taxon>Magnoliopsida</taxon>
        <taxon>eudicotyledons</taxon>
        <taxon>Gunneridae</taxon>
        <taxon>Pentapetalae</taxon>
        <taxon>asterids</taxon>
        <taxon>lamiids</taxon>
        <taxon>Lamiales</taxon>
        <taxon>Pedaliaceae</taxon>
        <taxon>Sesamum</taxon>
    </lineage>
</organism>
<feature type="region of interest" description="Disordered" evidence="1">
    <location>
        <begin position="294"/>
        <end position="342"/>
    </location>
</feature>
<feature type="region of interest" description="Disordered" evidence="1">
    <location>
        <begin position="376"/>
        <end position="403"/>
    </location>
</feature>
<dbReference type="EMBL" id="JACGWK010000004">
    <property type="protein sequence ID" value="KAL0358787.1"/>
    <property type="molecule type" value="Genomic_DNA"/>
</dbReference>
<evidence type="ECO:0000256" key="2">
    <source>
        <dbReference type="SAM" id="Phobius"/>
    </source>
</evidence>
<reference evidence="3" key="1">
    <citation type="submission" date="2020-06" db="EMBL/GenBank/DDBJ databases">
        <authorList>
            <person name="Li T."/>
            <person name="Hu X."/>
            <person name="Zhang T."/>
            <person name="Song X."/>
            <person name="Zhang H."/>
            <person name="Dai N."/>
            <person name="Sheng W."/>
            <person name="Hou X."/>
            <person name="Wei L."/>
        </authorList>
    </citation>
    <scope>NUCLEOTIDE SEQUENCE</scope>
    <source>
        <strain evidence="3">G01</strain>
        <tissue evidence="3">Leaf</tissue>
    </source>
</reference>
<feature type="region of interest" description="Disordered" evidence="1">
    <location>
        <begin position="424"/>
        <end position="447"/>
    </location>
</feature>
<evidence type="ECO:0000313" key="3">
    <source>
        <dbReference type="EMBL" id="KAL0358787.1"/>
    </source>
</evidence>
<evidence type="ECO:0000256" key="1">
    <source>
        <dbReference type="SAM" id="MobiDB-lite"/>
    </source>
</evidence>
<feature type="compositionally biased region" description="Basic and acidic residues" evidence="1">
    <location>
        <begin position="377"/>
        <end position="393"/>
    </location>
</feature>
<protein>
    <submittedName>
        <fullName evidence="3">Uncharacterized protein</fullName>
    </submittedName>
</protein>
<feature type="compositionally biased region" description="Basic and acidic residues" evidence="1">
    <location>
        <begin position="324"/>
        <end position="342"/>
    </location>
</feature>
<comment type="caution">
    <text evidence="3">The sequence shown here is derived from an EMBL/GenBank/DDBJ whole genome shotgun (WGS) entry which is preliminary data.</text>
</comment>
<name>A0AAW2PR88_9LAMI</name>
<gene>
    <name evidence="3" type="ORF">Sangu_0728100</name>
</gene>
<feature type="compositionally biased region" description="Basic residues" evidence="1">
    <location>
        <begin position="294"/>
        <end position="309"/>
    </location>
</feature>